<gene>
    <name evidence="1" type="ORF">Gorai_003452</name>
</gene>
<evidence type="ECO:0000313" key="2">
    <source>
        <dbReference type="Proteomes" id="UP000593578"/>
    </source>
</evidence>
<organism evidence="1 2">
    <name type="scientific">Gossypium raimondii</name>
    <name type="common">Peruvian cotton</name>
    <name type="synonym">Gossypium klotzschianum subsp. raimondii</name>
    <dbReference type="NCBI Taxonomy" id="29730"/>
    <lineage>
        <taxon>Eukaryota</taxon>
        <taxon>Viridiplantae</taxon>
        <taxon>Streptophyta</taxon>
        <taxon>Embryophyta</taxon>
        <taxon>Tracheophyta</taxon>
        <taxon>Spermatophyta</taxon>
        <taxon>Magnoliopsida</taxon>
        <taxon>eudicotyledons</taxon>
        <taxon>Gunneridae</taxon>
        <taxon>Pentapetalae</taxon>
        <taxon>rosids</taxon>
        <taxon>malvids</taxon>
        <taxon>Malvales</taxon>
        <taxon>Malvaceae</taxon>
        <taxon>Malvoideae</taxon>
        <taxon>Gossypium</taxon>
    </lineage>
</organism>
<dbReference type="Proteomes" id="UP000593578">
    <property type="component" value="Unassembled WGS sequence"/>
</dbReference>
<dbReference type="EMBL" id="JABEZZ010000013">
    <property type="protein sequence ID" value="MBA0603302.1"/>
    <property type="molecule type" value="Genomic_DNA"/>
</dbReference>
<reference evidence="1 2" key="1">
    <citation type="journal article" date="2019" name="Genome Biol. Evol.">
        <title>Insights into the evolution of the New World diploid cottons (Gossypium, subgenus Houzingenia) based on genome sequencing.</title>
        <authorList>
            <person name="Grover C.E."/>
            <person name="Arick M.A. 2nd"/>
            <person name="Thrash A."/>
            <person name="Conover J.L."/>
            <person name="Sanders W.S."/>
            <person name="Peterson D.G."/>
            <person name="Frelichowski J.E."/>
            <person name="Scheffler J.A."/>
            <person name="Scheffler B.E."/>
            <person name="Wendel J.F."/>
        </authorList>
    </citation>
    <scope>NUCLEOTIDE SEQUENCE [LARGE SCALE GENOMIC DNA]</scope>
    <source>
        <strain evidence="1">8</strain>
        <tissue evidence="1">Leaf</tissue>
    </source>
</reference>
<sequence>MKLLGLSTMALLQGQTMERELLV</sequence>
<proteinExistence type="predicted"/>
<dbReference type="AlphaFoldDB" id="A0A7J8QQ82"/>
<name>A0A7J8QQ82_GOSRA</name>
<evidence type="ECO:0000313" key="1">
    <source>
        <dbReference type="EMBL" id="MBA0603302.1"/>
    </source>
</evidence>
<protein>
    <submittedName>
        <fullName evidence="1">Uncharacterized protein</fullName>
    </submittedName>
</protein>
<accession>A0A7J8QQ82</accession>
<comment type="caution">
    <text evidence="1">The sequence shown here is derived from an EMBL/GenBank/DDBJ whole genome shotgun (WGS) entry which is preliminary data.</text>
</comment>